<dbReference type="EMBL" id="CATOUU010000590">
    <property type="protein sequence ID" value="CAI9934835.1"/>
    <property type="molecule type" value="Genomic_DNA"/>
</dbReference>
<dbReference type="AlphaFoldDB" id="A0AA86PF51"/>
<keyword evidence="6" id="KW-1185">Reference proteome</keyword>
<dbReference type="Proteomes" id="UP001642409">
    <property type="component" value="Unassembled WGS sequence"/>
</dbReference>
<dbReference type="EMBL" id="CATOUU010000590">
    <property type="protein sequence ID" value="CAI9934845.1"/>
    <property type="molecule type" value="Genomic_DNA"/>
</dbReference>
<evidence type="ECO:0000313" key="5">
    <source>
        <dbReference type="EMBL" id="CAL6019769.1"/>
    </source>
</evidence>
<evidence type="ECO:0000256" key="1">
    <source>
        <dbReference type="SAM" id="MobiDB-lite"/>
    </source>
</evidence>
<dbReference type="EMBL" id="CAXDID020000084">
    <property type="protein sequence ID" value="CAL6019749.1"/>
    <property type="molecule type" value="Genomic_DNA"/>
</dbReference>
<dbReference type="EMBL" id="CAXDID020000084">
    <property type="protein sequence ID" value="CAL6019769.1"/>
    <property type="molecule type" value="Genomic_DNA"/>
</dbReference>
<protein>
    <submittedName>
        <fullName evidence="4">Hypothetical_protein</fullName>
    </submittedName>
</protein>
<feature type="region of interest" description="Disordered" evidence="1">
    <location>
        <begin position="110"/>
        <end position="136"/>
    </location>
</feature>
<evidence type="ECO:0000313" key="4">
    <source>
        <dbReference type="EMBL" id="CAL6019749.1"/>
    </source>
</evidence>
<feature type="compositionally biased region" description="Basic and acidic residues" evidence="1">
    <location>
        <begin position="110"/>
        <end position="125"/>
    </location>
</feature>
<reference evidence="4 6" key="2">
    <citation type="submission" date="2024-07" db="EMBL/GenBank/DDBJ databases">
        <authorList>
            <person name="Akdeniz Z."/>
        </authorList>
    </citation>
    <scope>NUCLEOTIDE SEQUENCE [LARGE SCALE GENOMIC DNA]</scope>
</reference>
<accession>A0AA86PF51</accession>
<evidence type="ECO:0000313" key="3">
    <source>
        <dbReference type="EMBL" id="CAI9934845.1"/>
    </source>
</evidence>
<comment type="caution">
    <text evidence="2">The sequence shown here is derived from an EMBL/GenBank/DDBJ whole genome shotgun (WGS) entry which is preliminary data.</text>
</comment>
<evidence type="ECO:0000313" key="6">
    <source>
        <dbReference type="Proteomes" id="UP001642409"/>
    </source>
</evidence>
<gene>
    <name evidence="2" type="ORF">HINF_LOCUS22480</name>
    <name evidence="3" type="ORF">HINF_LOCUS22490</name>
    <name evidence="4" type="ORF">HINF_LOCUS27094</name>
    <name evidence="5" type="ORF">HINF_LOCUS27104</name>
</gene>
<evidence type="ECO:0000313" key="2">
    <source>
        <dbReference type="EMBL" id="CAI9934835.1"/>
    </source>
</evidence>
<sequence>MVCDSSFLKCCFCRQFCEMPSFWYQLIIHSPFQERKRRQCVFWATRVESSLHGMNRTIILRTELLSNCAGKKKIFKDTPYAKVRFLAAYSENHKYYVVWAQPYIPGMRTEPELGKKPRRQLEGKRTRQSQSGSRTRNNYFRQNSLERLLSPIQVDIEETAPDGNASVSRWNDFGHFSWADSRILDQVSGAVNSVFMTAGSHSLLWQNRWEMIQIIVV</sequence>
<proteinExistence type="predicted"/>
<reference evidence="2" key="1">
    <citation type="submission" date="2023-06" db="EMBL/GenBank/DDBJ databases">
        <authorList>
            <person name="Kurt Z."/>
        </authorList>
    </citation>
    <scope>NUCLEOTIDE SEQUENCE</scope>
</reference>
<organism evidence="2">
    <name type="scientific">Hexamita inflata</name>
    <dbReference type="NCBI Taxonomy" id="28002"/>
    <lineage>
        <taxon>Eukaryota</taxon>
        <taxon>Metamonada</taxon>
        <taxon>Diplomonadida</taxon>
        <taxon>Hexamitidae</taxon>
        <taxon>Hexamitinae</taxon>
        <taxon>Hexamita</taxon>
    </lineage>
</organism>
<name>A0AA86PF51_9EUKA</name>